<dbReference type="Gene3D" id="3.40.50.720">
    <property type="entry name" value="NAD(P)-binding Rossmann-like Domain"/>
    <property type="match status" value="1"/>
</dbReference>
<evidence type="ECO:0000259" key="2">
    <source>
        <dbReference type="Pfam" id="PF05088"/>
    </source>
</evidence>
<dbReference type="InterPro" id="IPR049056">
    <property type="entry name" value="NAD_Glu_DH_HM3"/>
</dbReference>
<dbReference type="EC" id="1.4.1.2" evidence="4"/>
<feature type="domain" description="NAD-specific glutamate dehydrogenase C-terminal" evidence="3">
    <location>
        <begin position="777"/>
        <end position="1109"/>
    </location>
</feature>
<evidence type="ECO:0000256" key="1">
    <source>
        <dbReference type="ARBA" id="ARBA00023002"/>
    </source>
</evidence>
<dbReference type="GO" id="GO:0006538">
    <property type="term" value="P:L-glutamate catabolic process"/>
    <property type="evidence" value="ECO:0007669"/>
    <property type="project" value="InterPro"/>
</dbReference>
<dbReference type="InterPro" id="IPR046346">
    <property type="entry name" value="Aminoacid_DH-like_N_sf"/>
</dbReference>
<reference evidence="4" key="1">
    <citation type="submission" date="2023-03" db="EMBL/GenBank/DDBJ databases">
        <authorList>
            <person name="Pearce D."/>
        </authorList>
    </citation>
    <scope>NUCLEOTIDE SEQUENCE</scope>
    <source>
        <strain evidence="4">Mc</strain>
    </source>
</reference>
<dbReference type="EMBL" id="OX458332">
    <property type="protein sequence ID" value="CAI8875267.1"/>
    <property type="molecule type" value="Genomic_DNA"/>
</dbReference>
<sequence>MDGKGAAAGGNWEITYAAILMRFCRRRRIAAEPLPMAEIFPHEYRSQVSPKAAVRDALLLEKAARTKSCVADLWRPSPQFGDAYCRLRIYSLVEDDLDRIMPLLQNLGLRIVDQIRFRLEFRGLRCSVRSFAVAAGEAPGGDLMSLRKPLLDALAAVTAGRVENDVLNALILATGLSWKEIEVFRAYHDYRRQLGGRFGRSRFFRALFNNPEATRLLYRYFEARFHPDARADEEAQSALRQDFVAVLTAVADSGEDHILRDLFNLIDATVRTNFYRRRADPDFFVAFKISSLGVIDMPAPKPLFEIYVHSAAMEGIHLRGARVARGGIRWSDRPDDFRVEILDLMQTQMIKNALIVPQGAKGGFVLKSPCRDPGECRRLATGAYATLIRGMLDLTDNVTATGVMRPPFVIAYDDPDPYLVVAADKGTARLSDTANVIAQEYGFWLGDAFAAGGSQGYDHKRLGITARGVWECVKRHFVELGRDIEKEPFTVVGVGSMDGDVFGNGMLYSQNIRLLAAFSGQHIFLDPDPDPEVSYRERRRLYDLPGSSWADYDHRAISAGGGVFRRDAKDIPLAPPVRAWLGVRHRSVDGEGLVRLLLTAPVDLLWLGGIGTYVKGSAESHEDVGDRANDAVRVDGIQLRAAVVAEGANLGFTQQGRVEFALGGGRINTDALDNSAGVDLSDHEVNLKILTGLLQAQGTLGDREARDRLLAELTGSVCDSVLRDNASQSLAISLDRERCLRDVEPFLELAERLEDAGSLDRGYEAFPGRKEVQAREGRGLVRPELAVLLAHAKLVLKRALLTAPGFLDAEWCRPVLADYFPPELRRRHGAALPGHSLAREITATVICNRILDRAGSSLLVLAEEFEAGTVADLAGAYLCFDAVVGGEALREAVSAMRGNRGVTAAYHLLLELEDLLRIWCEWAVREGLALRPAESEIQAWRSDLAAYLPHRLASFGDTEHTAWNGRLAELVNFGLDQEQARAGASLRELRDFPVLAHLARSAGAPLERVVAADDAIAGHLGIRRILGLLRGVRPRDRWERRAQAALLERFRRAAACLTRQALQAGTEEPLALFAGERFRRRLMRFRRLRDELEDAASPSLTPFTALGAELDALVDLGHSPGV</sequence>
<dbReference type="InterPro" id="IPR028971">
    <property type="entry name" value="NAD-GDH_cat"/>
</dbReference>
<dbReference type="Pfam" id="PF05088">
    <property type="entry name" value="Bac_GDH_CD"/>
    <property type="match status" value="1"/>
</dbReference>
<proteinExistence type="predicted"/>
<dbReference type="GO" id="GO:0004352">
    <property type="term" value="F:glutamate dehydrogenase (NAD+) activity"/>
    <property type="evidence" value="ECO:0007669"/>
    <property type="project" value="UniProtKB-EC"/>
</dbReference>
<dbReference type="Proteomes" id="UP001158598">
    <property type="component" value="Chromosome"/>
</dbReference>
<dbReference type="GO" id="GO:0004069">
    <property type="term" value="F:L-aspartate:2-oxoglutarate aminotransferase activity"/>
    <property type="evidence" value="ECO:0007669"/>
    <property type="project" value="InterPro"/>
</dbReference>
<evidence type="ECO:0000313" key="4">
    <source>
        <dbReference type="EMBL" id="CAI8875267.1"/>
    </source>
</evidence>
<feature type="domain" description="NAD-glutamate dehydrogenase catalytic" evidence="2">
    <location>
        <begin position="245"/>
        <end position="734"/>
    </location>
</feature>
<dbReference type="AlphaFoldDB" id="A0AA35XW35"/>
<dbReference type="SUPFAM" id="SSF51735">
    <property type="entry name" value="NAD(P)-binding Rossmann-fold domains"/>
    <property type="match status" value="1"/>
</dbReference>
<dbReference type="SUPFAM" id="SSF53223">
    <property type="entry name" value="Aminoacid dehydrogenase-like, N-terminal domain"/>
    <property type="match status" value="1"/>
</dbReference>
<name>A0AA35XW35_METCP</name>
<evidence type="ECO:0000313" key="5">
    <source>
        <dbReference type="Proteomes" id="UP001158598"/>
    </source>
</evidence>
<gene>
    <name evidence="4" type="primary">GDH2</name>
    <name evidence="4" type="ORF">MCNOR_2952</name>
</gene>
<dbReference type="Pfam" id="PF21074">
    <property type="entry name" value="GDH_C"/>
    <property type="match status" value="1"/>
</dbReference>
<evidence type="ECO:0000259" key="3">
    <source>
        <dbReference type="Pfam" id="PF21074"/>
    </source>
</evidence>
<dbReference type="InterPro" id="IPR036291">
    <property type="entry name" value="NAD(P)-bd_dom_sf"/>
</dbReference>
<dbReference type="InterPro" id="IPR048381">
    <property type="entry name" value="GDH_C"/>
</dbReference>
<dbReference type="PANTHER" id="PTHR43403">
    <property type="entry name" value="NAD-SPECIFIC GLUTAMATE DEHYDROGENASE"/>
    <property type="match status" value="1"/>
</dbReference>
<dbReference type="Pfam" id="PF21078">
    <property type="entry name" value="GDH_HM3"/>
    <property type="match status" value="1"/>
</dbReference>
<organism evidence="4 5">
    <name type="scientific">Methylococcus capsulatus</name>
    <dbReference type="NCBI Taxonomy" id="414"/>
    <lineage>
        <taxon>Bacteria</taxon>
        <taxon>Pseudomonadati</taxon>
        <taxon>Pseudomonadota</taxon>
        <taxon>Gammaproteobacteria</taxon>
        <taxon>Methylococcales</taxon>
        <taxon>Methylococcaceae</taxon>
        <taxon>Methylococcus</taxon>
    </lineage>
</organism>
<protein>
    <submittedName>
        <fullName evidence="4">Glutamate dehydrogenase</fullName>
        <ecNumber evidence="4">1.4.1.2</ecNumber>
    </submittedName>
</protein>
<keyword evidence="1 4" id="KW-0560">Oxidoreductase</keyword>
<dbReference type="InterPro" id="IPR007780">
    <property type="entry name" value="NAD_Glu_DH_bac"/>
</dbReference>
<accession>A0AA35XW35</accession>
<dbReference type="PANTHER" id="PTHR43403:SF1">
    <property type="entry name" value="NAD-SPECIFIC GLUTAMATE DEHYDROGENASE"/>
    <property type="match status" value="1"/>
</dbReference>
<dbReference type="RefSeq" id="WP_017365167.1">
    <property type="nucleotide sequence ID" value="NZ_OX458332.1"/>
</dbReference>